<feature type="compositionally biased region" description="Basic and acidic residues" evidence="8">
    <location>
        <begin position="1414"/>
        <end position="1431"/>
    </location>
</feature>
<proteinExistence type="inferred from homology"/>
<feature type="region of interest" description="Disordered" evidence="8">
    <location>
        <begin position="1400"/>
        <end position="1443"/>
    </location>
</feature>
<evidence type="ECO:0000256" key="6">
    <source>
        <dbReference type="ARBA" id="ARBA00022853"/>
    </source>
</evidence>
<keyword evidence="5" id="KW-0378">Hydrolase</keyword>
<dbReference type="PRINTS" id="PR01270">
    <property type="entry name" value="HDASUPER"/>
</dbReference>
<dbReference type="GO" id="GO:0005634">
    <property type="term" value="C:nucleus"/>
    <property type="evidence" value="ECO:0007669"/>
    <property type="project" value="TreeGrafter"/>
</dbReference>
<dbReference type="GO" id="GO:0040029">
    <property type="term" value="P:epigenetic regulation of gene expression"/>
    <property type="evidence" value="ECO:0007669"/>
    <property type="project" value="TreeGrafter"/>
</dbReference>
<feature type="compositionally biased region" description="Basic and acidic residues" evidence="8">
    <location>
        <begin position="48"/>
        <end position="89"/>
    </location>
</feature>
<sequence>MRERIRDSLPRRSSSPSPTSDRDRNESSVIKPGDVSNRSDQIDVVSHGVEDREQDIDGTRRDSDLYDVEIQRRTGFSNKDRREEEERDDERYVKHFHLQEDSGKRYVESSRFITSHNPLRLSDESKPSRFITSHDDEYSPSHGKNARRVDDQQVNSFYKRGDHDSPIVSKCGKEIVDESRNHYHIGSDIAMREFPSVRHEVNNVARESDLLMQTRGSLSKSHVRVSNIADVDAADTHLEFCRKERMADHYESVKEDYPFVELGSRVVNERDDKDDHYRNFCNEERKVVYLDNKCQPLRKDYQCDGVDSMKNLAFSEPYAVVDQDDNGSQRINRCLNKEREAYLDNERNAVFSDDKRRELRNEYHCGNDGRMHSEVDRADILVDQDGRGVQLQRVCLNKGKAAYLDNERKDVYLNYKSRQLEKDYDSRSDARIYPDVNRLDILVDREREDVRGLRYRGGSLNDRRETYLPCESQQLLNDHETNSYGMMYPDVNKSDILVDREDSRGLRYKGVSLNDKKEAYLQCESQRRLNDHETDSYVTMHPDVNKSDILVAHEDARGWKYIGVPLNDRKKAYLQRESQQLLNDYETDSYVMMPPDVNRSDILVDHEDARGLRYKGVSLNDRKEAYFQCESQQRLKDHETNSYGMMHPNLNKSDILIDREDARALELRRVSFDDGKESYMDYRRGDAYPRYKSQLKEDYDYGIDDKIYRDVNSSDIIVNHGDANALEVRRVAFRDRNEAYLDNESKDVYEHYKKQPLKDYDSGIDERMYPAVTKSETVVDQGGARALERRGLSSNDERGAYLHYESQKILRDHEIDSYGMMHPDVSISSAGKQDEETLRGRRYLFDGRDQVYLDDERLQRRNGGHVQVHANMRYPDGRQEVYHSNDPILRTRDDYGLRDDASEVIYENMAYDYDYGDAKQSRMSYEKEDRERLREREVAYDYRDKLGNYAVDGGTSKDQFRYLTDERNFGNVDHTSTPRRRLSAKERLGGRVEEDSRVHVKHRLHQVRNPKLKGDVGSVYFGPNHPMKPHRLCMTHHLILAYGLHSKMEVYRPHKAYPIEMAQFHSPDYVEFLQRINPENQNLFPNEMARYNLGEDCPVFEDLFEFCQIYAGGTIDAARRLNNKLCDIAINWAGGLHHAKKCDASGFCYINDLVLGILELLKHHPRVLYIDIDVHHGDGVEEAFYFTDRVMTVSFHKFGDKFFPGTGDVKEIGEREGKFYAINVPLKDGIDDSSFNRLFRTIISKVVEIYQPGAIVLQCGADSLARDRLGCFNLSIDVSVTQILKRLSLMHFPGHAECVKFVKKFNLPLLVTGGGGYTKENVARCWTVETGILLDTELPNEIPENDYIKYFAPDFSLKIPGGHIENLNTKSYISSIKVQILENLRYIQHAPSVQMQEVPPDFYIPDFDEDEQNPDVRVDQRSRDKQVQRDDEYFDGDNDNDAS</sequence>
<comment type="similarity">
    <text evidence="2">Belongs to the histone deacetylase family. HD type 1 subfamily.</text>
</comment>
<reference evidence="11" key="1">
    <citation type="journal article" date="2011" name="Nat. Genet.">
        <title>The Arabidopsis lyrata genome sequence and the basis of rapid genome size change.</title>
        <authorList>
            <person name="Hu T.T."/>
            <person name="Pattyn P."/>
            <person name="Bakker E.G."/>
            <person name="Cao J."/>
            <person name="Cheng J.-F."/>
            <person name="Clark R.M."/>
            <person name="Fahlgren N."/>
            <person name="Fawcett J.A."/>
            <person name="Grimwood J."/>
            <person name="Gundlach H."/>
            <person name="Haberer G."/>
            <person name="Hollister J.D."/>
            <person name="Ossowski S."/>
            <person name="Ottilar R.P."/>
            <person name="Salamov A.A."/>
            <person name="Schneeberger K."/>
            <person name="Spannagl M."/>
            <person name="Wang X."/>
            <person name="Yang L."/>
            <person name="Nasrallah M.E."/>
            <person name="Bergelson J."/>
            <person name="Carrington J.C."/>
            <person name="Gaut B.S."/>
            <person name="Schmutz J."/>
            <person name="Mayer K.F.X."/>
            <person name="Van de Peer Y."/>
            <person name="Grigoriev I.V."/>
            <person name="Nordborg M."/>
            <person name="Weigel D."/>
            <person name="Guo Y.-L."/>
        </authorList>
    </citation>
    <scope>NUCLEOTIDE SEQUENCE [LARGE SCALE GENOMIC DNA]</scope>
    <source>
        <strain evidence="11">cv. MN47</strain>
    </source>
</reference>
<keyword evidence="4" id="KW-0678">Repressor</keyword>
<evidence type="ECO:0000259" key="9">
    <source>
        <dbReference type="Pfam" id="PF00850"/>
    </source>
</evidence>
<comment type="cofactor">
    <cofactor evidence="1">
        <name>Zn(2+)</name>
        <dbReference type="ChEBI" id="CHEBI:29105"/>
    </cofactor>
</comment>
<dbReference type="Gene3D" id="3.40.800.20">
    <property type="entry name" value="Histone deacetylase domain"/>
    <property type="match status" value="1"/>
</dbReference>
<comment type="catalytic activity">
    <reaction evidence="7">
        <text>N(6)-acetyl-L-lysyl-[histone] + H2O = L-lysyl-[histone] + acetate</text>
        <dbReference type="Rhea" id="RHEA:58196"/>
        <dbReference type="Rhea" id="RHEA-COMP:9845"/>
        <dbReference type="Rhea" id="RHEA-COMP:11338"/>
        <dbReference type="ChEBI" id="CHEBI:15377"/>
        <dbReference type="ChEBI" id="CHEBI:29969"/>
        <dbReference type="ChEBI" id="CHEBI:30089"/>
        <dbReference type="ChEBI" id="CHEBI:61930"/>
        <dbReference type="EC" id="3.5.1.98"/>
    </reaction>
</comment>
<evidence type="ECO:0000256" key="5">
    <source>
        <dbReference type="ARBA" id="ARBA00022801"/>
    </source>
</evidence>
<feature type="compositionally biased region" description="Basic and acidic residues" evidence="8">
    <location>
        <begin position="121"/>
        <end position="139"/>
    </location>
</feature>
<dbReference type="GO" id="GO:0141221">
    <property type="term" value="F:histone deacetylase activity, hydrolytic mechanism"/>
    <property type="evidence" value="ECO:0007669"/>
    <property type="project" value="UniProtKB-EC"/>
</dbReference>
<dbReference type="InterPro" id="IPR000286">
    <property type="entry name" value="HDACs"/>
</dbReference>
<dbReference type="SUPFAM" id="SSF52768">
    <property type="entry name" value="Arginase/deacetylase"/>
    <property type="match status" value="1"/>
</dbReference>
<feature type="compositionally biased region" description="Basic and acidic residues" evidence="8">
    <location>
        <begin position="1"/>
        <end position="10"/>
    </location>
</feature>
<evidence type="ECO:0000256" key="8">
    <source>
        <dbReference type="SAM" id="MobiDB-lite"/>
    </source>
</evidence>
<protein>
    <recommendedName>
        <fullName evidence="3">histone deacetylase</fullName>
        <ecNumber evidence="3">3.5.1.98</ecNumber>
    </recommendedName>
</protein>
<feature type="compositionally biased region" description="Acidic residues" evidence="8">
    <location>
        <begin position="1432"/>
        <end position="1443"/>
    </location>
</feature>
<dbReference type="STRING" id="81972.D7LMK7"/>
<dbReference type="FunFam" id="3.40.800.20:FF:000008">
    <property type="entry name" value="Histone deacetylase"/>
    <property type="match status" value="1"/>
</dbReference>
<evidence type="ECO:0000256" key="1">
    <source>
        <dbReference type="ARBA" id="ARBA00001947"/>
    </source>
</evidence>
<evidence type="ECO:0000256" key="2">
    <source>
        <dbReference type="ARBA" id="ARBA00006457"/>
    </source>
</evidence>
<dbReference type="InterPro" id="IPR037138">
    <property type="entry name" value="His_deacetylse_dom_sf"/>
</dbReference>
<feature type="region of interest" description="Disordered" evidence="8">
    <location>
        <begin position="1"/>
        <end position="89"/>
    </location>
</feature>
<feature type="region of interest" description="Disordered" evidence="8">
    <location>
        <begin position="118"/>
        <end position="146"/>
    </location>
</feature>
<dbReference type="InterPro" id="IPR023801">
    <property type="entry name" value="His_deacetylse_dom"/>
</dbReference>
<dbReference type="PANTHER" id="PTHR10625">
    <property type="entry name" value="HISTONE DEACETYLASE HDAC1-RELATED"/>
    <property type="match status" value="1"/>
</dbReference>
<gene>
    <name evidence="10" type="ORF">ARALYDRAFT_347545</name>
</gene>
<accession>D7LMK7</accession>
<keyword evidence="6" id="KW-0156">Chromatin regulator</keyword>
<dbReference type="InterPro" id="IPR023696">
    <property type="entry name" value="Ureohydrolase_dom_sf"/>
</dbReference>
<dbReference type="EC" id="3.5.1.98" evidence="3"/>
<dbReference type="Pfam" id="PF00850">
    <property type="entry name" value="Hist_deacetyl"/>
    <property type="match status" value="1"/>
</dbReference>
<dbReference type="eggNOG" id="KOG1342">
    <property type="taxonomic scope" value="Eukaryota"/>
</dbReference>
<dbReference type="HOGENOM" id="CLU_251753_0_0_1"/>
<evidence type="ECO:0000256" key="4">
    <source>
        <dbReference type="ARBA" id="ARBA00022491"/>
    </source>
</evidence>
<name>D7LMK7_ARALL</name>
<dbReference type="EMBL" id="GL348717">
    <property type="protein sequence ID" value="EFH53611.1"/>
    <property type="molecule type" value="Genomic_DNA"/>
</dbReference>
<dbReference type="Proteomes" id="UP000008694">
    <property type="component" value="Unassembled WGS sequence"/>
</dbReference>
<evidence type="ECO:0000256" key="7">
    <source>
        <dbReference type="ARBA" id="ARBA00048287"/>
    </source>
</evidence>
<dbReference type="Gramene" id="fgenesh1_pg.C_scaffold_5000937">
    <property type="protein sequence ID" value="fgenesh1_pg.C_scaffold_5000937"/>
    <property type="gene ID" value="fgenesh1_pg.C_scaffold_5000937"/>
</dbReference>
<feature type="domain" description="Histone deacetylase" evidence="9">
    <location>
        <begin position="1025"/>
        <end position="1330"/>
    </location>
</feature>
<keyword evidence="11" id="KW-1185">Reference proteome</keyword>
<dbReference type="InterPro" id="IPR003084">
    <property type="entry name" value="HDAC_I/II"/>
</dbReference>
<dbReference type="PRINTS" id="PR01271">
    <property type="entry name" value="HISDACETLASE"/>
</dbReference>
<organism evidence="11">
    <name type="scientific">Arabidopsis lyrata subsp. lyrata</name>
    <name type="common">Lyre-leaved rock-cress</name>
    <dbReference type="NCBI Taxonomy" id="81972"/>
    <lineage>
        <taxon>Eukaryota</taxon>
        <taxon>Viridiplantae</taxon>
        <taxon>Streptophyta</taxon>
        <taxon>Embryophyta</taxon>
        <taxon>Tracheophyta</taxon>
        <taxon>Spermatophyta</taxon>
        <taxon>Magnoliopsida</taxon>
        <taxon>eudicotyledons</taxon>
        <taxon>Gunneridae</taxon>
        <taxon>Pentapetalae</taxon>
        <taxon>rosids</taxon>
        <taxon>malvids</taxon>
        <taxon>Brassicales</taxon>
        <taxon>Brassicaceae</taxon>
        <taxon>Camelineae</taxon>
        <taxon>Arabidopsis</taxon>
    </lineage>
</organism>
<evidence type="ECO:0000313" key="11">
    <source>
        <dbReference type="Proteomes" id="UP000008694"/>
    </source>
</evidence>
<evidence type="ECO:0000313" key="10">
    <source>
        <dbReference type="EMBL" id="EFH53611.1"/>
    </source>
</evidence>
<dbReference type="PANTHER" id="PTHR10625:SF39">
    <property type="entry name" value="HISTONE DEACETYLASE 9"/>
    <property type="match status" value="1"/>
</dbReference>
<evidence type="ECO:0000256" key="3">
    <source>
        <dbReference type="ARBA" id="ARBA00012111"/>
    </source>
</evidence>